<proteinExistence type="predicted"/>
<keyword evidence="3" id="KW-1185">Reference proteome</keyword>
<evidence type="ECO:0000256" key="1">
    <source>
        <dbReference type="SAM" id="SignalP"/>
    </source>
</evidence>
<evidence type="ECO:0000313" key="3">
    <source>
        <dbReference type="Proteomes" id="UP001528823"/>
    </source>
</evidence>
<dbReference type="RefSeq" id="WP_274690519.1">
    <property type="nucleotide sequence ID" value="NZ_JAPMOU010000030.1"/>
</dbReference>
<gene>
    <name evidence="2" type="ORF">ORQ98_19715</name>
</gene>
<protein>
    <recommendedName>
        <fullName evidence="4">Thiol:disulfide interchange protein DsbD N-terminal domain-containing protein</fullName>
    </recommendedName>
</protein>
<feature type="signal peptide" evidence="1">
    <location>
        <begin position="1"/>
        <end position="20"/>
    </location>
</feature>
<comment type="caution">
    <text evidence="2">The sequence shown here is derived from an EMBL/GenBank/DDBJ whole genome shotgun (WGS) entry which is preliminary data.</text>
</comment>
<evidence type="ECO:0000313" key="2">
    <source>
        <dbReference type="EMBL" id="MDE1464189.1"/>
    </source>
</evidence>
<evidence type="ECO:0008006" key="4">
    <source>
        <dbReference type="Google" id="ProtNLM"/>
    </source>
</evidence>
<feature type="chain" id="PRO_5045289199" description="Thiol:disulfide interchange protein DsbD N-terminal domain-containing protein" evidence="1">
    <location>
        <begin position="21"/>
        <end position="174"/>
    </location>
</feature>
<dbReference type="Proteomes" id="UP001528823">
    <property type="component" value="Unassembled WGS sequence"/>
</dbReference>
<dbReference type="EMBL" id="JAPMOU010000030">
    <property type="protein sequence ID" value="MDE1464189.1"/>
    <property type="molecule type" value="Genomic_DNA"/>
</dbReference>
<accession>A0ABT5UGJ0</accession>
<reference evidence="2 3" key="1">
    <citation type="submission" date="2022-11" db="EMBL/GenBank/DDBJ databases">
        <title>Spartinivicinus poritis sp. nov., isolated from scleractinian coral Porites lutea.</title>
        <authorList>
            <person name="Zhang G."/>
            <person name="Cai L."/>
            <person name="Wei Q."/>
        </authorList>
    </citation>
    <scope>NUCLEOTIDE SEQUENCE [LARGE SCALE GENOMIC DNA]</scope>
    <source>
        <strain evidence="2 3">A2-2</strain>
    </source>
</reference>
<keyword evidence="1" id="KW-0732">Signal</keyword>
<name>A0ABT5UGJ0_9GAMM</name>
<sequence length="174" mass="19202">MKLKQTVCGLGLILAAHVFAASQTTVQLEIPKDWKVDIPPVKEELTSTNAKKVWVALEESTFVEIEQPNTDVMFVIGLLAKANLPIKAKDPLSFQQETIKIEHKTPLSGPTSIKLDNVPFSTFNVKVRGAKQKVFFESHYIGFVGDHILQIYTSCLSIQACAPANKAIAQLKIN</sequence>
<organism evidence="2 3">
    <name type="scientific">Spartinivicinus poritis</name>
    <dbReference type="NCBI Taxonomy" id="2994640"/>
    <lineage>
        <taxon>Bacteria</taxon>
        <taxon>Pseudomonadati</taxon>
        <taxon>Pseudomonadota</taxon>
        <taxon>Gammaproteobacteria</taxon>
        <taxon>Oceanospirillales</taxon>
        <taxon>Zooshikellaceae</taxon>
        <taxon>Spartinivicinus</taxon>
    </lineage>
</organism>